<dbReference type="AlphaFoldDB" id="A0A5D3D7J9"/>
<evidence type="ECO:0000313" key="1">
    <source>
        <dbReference type="EMBL" id="KAA0057656.1"/>
    </source>
</evidence>
<dbReference type="EMBL" id="SSTD01006863">
    <property type="protein sequence ID" value="TYK19538.1"/>
    <property type="molecule type" value="Genomic_DNA"/>
</dbReference>
<dbReference type="Proteomes" id="UP000321393">
    <property type="component" value="Unassembled WGS sequence"/>
</dbReference>
<evidence type="ECO:0000313" key="4">
    <source>
        <dbReference type="Proteomes" id="UP000321947"/>
    </source>
</evidence>
<dbReference type="Proteomes" id="UP000321947">
    <property type="component" value="Unassembled WGS sequence"/>
</dbReference>
<proteinExistence type="predicted"/>
<evidence type="ECO:0000313" key="3">
    <source>
        <dbReference type="Proteomes" id="UP000321393"/>
    </source>
</evidence>
<organism evidence="2 4">
    <name type="scientific">Cucumis melo var. makuwa</name>
    <name type="common">Oriental melon</name>
    <dbReference type="NCBI Taxonomy" id="1194695"/>
    <lineage>
        <taxon>Eukaryota</taxon>
        <taxon>Viridiplantae</taxon>
        <taxon>Streptophyta</taxon>
        <taxon>Embryophyta</taxon>
        <taxon>Tracheophyta</taxon>
        <taxon>Spermatophyta</taxon>
        <taxon>Magnoliopsida</taxon>
        <taxon>eudicotyledons</taxon>
        <taxon>Gunneridae</taxon>
        <taxon>Pentapetalae</taxon>
        <taxon>rosids</taxon>
        <taxon>fabids</taxon>
        <taxon>Cucurbitales</taxon>
        <taxon>Cucurbitaceae</taxon>
        <taxon>Benincaseae</taxon>
        <taxon>Cucumis</taxon>
    </lineage>
</organism>
<evidence type="ECO:0000313" key="2">
    <source>
        <dbReference type="EMBL" id="TYK19538.1"/>
    </source>
</evidence>
<reference evidence="3 4" key="1">
    <citation type="submission" date="2019-08" db="EMBL/GenBank/DDBJ databases">
        <title>Draft genome sequences of two oriental melons (Cucumis melo L. var makuwa).</title>
        <authorList>
            <person name="Kwon S.-Y."/>
        </authorList>
    </citation>
    <scope>NUCLEOTIDE SEQUENCE [LARGE SCALE GENOMIC DNA]</scope>
    <source>
        <strain evidence="4">cv. Chang Bougi</strain>
        <strain evidence="3">cv. SW 3</strain>
        <tissue evidence="2">Leaf</tissue>
    </source>
</reference>
<dbReference type="OrthoDB" id="1932595at2759"/>
<dbReference type="InterPro" id="IPR004242">
    <property type="entry name" value="Transposase_21"/>
</dbReference>
<name>A0A5D3D7J9_CUCMM</name>
<comment type="caution">
    <text evidence="2">The sequence shown here is derived from an EMBL/GenBank/DDBJ whole genome shotgun (WGS) entry which is preliminary data.</text>
</comment>
<dbReference type="Pfam" id="PF02992">
    <property type="entry name" value="Transposase_21"/>
    <property type="match status" value="1"/>
</dbReference>
<accession>A0A5D3D7J9</accession>
<protein>
    <submittedName>
        <fullName evidence="2">CACTA en-spm transposon protein</fullName>
    </submittedName>
</protein>
<dbReference type="EMBL" id="SSTE01006950">
    <property type="protein sequence ID" value="KAA0057656.1"/>
    <property type="molecule type" value="Genomic_DNA"/>
</dbReference>
<sequence length="315" mass="35783">MCSSTIPSPFYEVKRKIRDLGLGYETIHAWSADMKWHRDKRVEIDDVLRHLVDAEGWKHFDCEFPDFAFNPRKVCLGLASNGFNPLDHMSGLRFHTSKRDSRCTTQNNGMMIISESNASESGDNNFYCVLDGVARSISDWKKCLAIQVSVSGFDETDAIFFKFIEDLNNFVEGSSSVDDNLGESNVSTPGVGALCSRQWEDSMSITSDANVGREYIEVVKDDLQCFFVLDFNDQEMNRFVEHQMLSTFKEFKDDCHKHFKKYSNLEKAHANLPHILNQMLELQSQPTPDGSQPLSSNQICETMLGRRPGYLKGLG</sequence>
<gene>
    <name evidence="2" type="ORF">E5676_scaffold416G00320</name>
    <name evidence="1" type="ORF">E6C27_scaffold43054G00300</name>
</gene>